<comment type="cofactor">
    <cofactor evidence="3">
        <name>Zn(2+)</name>
        <dbReference type="ChEBI" id="CHEBI:29105"/>
    </cofactor>
</comment>
<dbReference type="GO" id="GO:0006508">
    <property type="term" value="P:proteolysis"/>
    <property type="evidence" value="ECO:0007669"/>
    <property type="project" value="UniProtKB-KW"/>
</dbReference>
<keyword evidence="5 10" id="KW-0031">Aminopeptidase</keyword>
<dbReference type="InterPro" id="IPR035097">
    <property type="entry name" value="M29_N-terminal"/>
</dbReference>
<evidence type="ECO:0000256" key="7">
    <source>
        <dbReference type="ARBA" id="ARBA00022723"/>
    </source>
</evidence>
<dbReference type="PRINTS" id="PR00919">
    <property type="entry name" value="THERMOPTASE"/>
</dbReference>
<dbReference type="RefSeq" id="WP_281836585.1">
    <property type="nucleotide sequence ID" value="NZ_BSDY01000013.1"/>
</dbReference>
<evidence type="ECO:0000313" key="10">
    <source>
        <dbReference type="EMBL" id="GLI57116.1"/>
    </source>
</evidence>
<keyword evidence="6" id="KW-0645">Protease</keyword>
<keyword evidence="9" id="KW-0482">Metalloprotease</keyword>
<evidence type="ECO:0000256" key="5">
    <source>
        <dbReference type="ARBA" id="ARBA00022438"/>
    </source>
</evidence>
<protein>
    <submittedName>
        <fullName evidence="10">Aminopeptidase</fullName>
    </submittedName>
</protein>
<dbReference type="Pfam" id="PF02073">
    <property type="entry name" value="Peptidase_M29"/>
    <property type="match status" value="1"/>
</dbReference>
<dbReference type="InterPro" id="IPR000787">
    <property type="entry name" value="Peptidase_M29"/>
</dbReference>
<dbReference type="InterPro" id="IPR052170">
    <property type="entry name" value="M29_Exopeptidase"/>
</dbReference>
<evidence type="ECO:0000256" key="8">
    <source>
        <dbReference type="ARBA" id="ARBA00022801"/>
    </source>
</evidence>
<evidence type="ECO:0000256" key="6">
    <source>
        <dbReference type="ARBA" id="ARBA00022670"/>
    </source>
</evidence>
<evidence type="ECO:0000256" key="4">
    <source>
        <dbReference type="ARBA" id="ARBA00008236"/>
    </source>
</evidence>
<dbReference type="Proteomes" id="UP001144471">
    <property type="component" value="Unassembled WGS sequence"/>
</dbReference>
<dbReference type="GO" id="GO:0046872">
    <property type="term" value="F:metal ion binding"/>
    <property type="evidence" value="ECO:0007669"/>
    <property type="project" value="UniProtKB-KW"/>
</dbReference>
<keyword evidence="11" id="KW-1185">Reference proteome</keyword>
<name>A0A9W6GNP8_9FUSO</name>
<dbReference type="GO" id="GO:0004177">
    <property type="term" value="F:aminopeptidase activity"/>
    <property type="evidence" value="ECO:0007669"/>
    <property type="project" value="UniProtKB-KW"/>
</dbReference>
<comment type="caution">
    <text evidence="10">The sequence shown here is derived from an EMBL/GenBank/DDBJ whole genome shotgun (WGS) entry which is preliminary data.</text>
</comment>
<proteinExistence type="inferred from homology"/>
<reference evidence="10" key="1">
    <citation type="submission" date="2022-12" db="EMBL/GenBank/DDBJ databases">
        <title>Reference genome sequencing for broad-spectrum identification of bacterial and archaeal isolates by mass spectrometry.</title>
        <authorList>
            <person name="Sekiguchi Y."/>
            <person name="Tourlousse D.M."/>
        </authorList>
    </citation>
    <scope>NUCLEOTIDE SEQUENCE</scope>
    <source>
        <strain evidence="10">10succ1</strain>
    </source>
</reference>
<comment type="cofactor">
    <cofactor evidence="2">
        <name>Mg(2+)</name>
        <dbReference type="ChEBI" id="CHEBI:18420"/>
    </cofactor>
</comment>
<sequence length="407" mass="45744">MEKRLMEYANLAIATGVNVQRGQKLYINAPIHAVKLVRMLTKIAYERGAAEVVHNWMDDELELMKYSNVTIEDLSVFPAWKIKQMEDLAEEGAAFLHVISPDPELLKDIDPKKIAEANKANSIGLKAFREKMMKPDNAWSIIAVPNEAWAEKVYPEATTEKAMEMLWDSILKCSRVGEGMAVENWDNHNIRLREKTDLLNSKKFVKFHYRSEKTDLIVEMSPKQAWKGGISETTNGVSFNPNIPTEEAFSMPKRDGVNGVLASTMPLNYGGNLIDEFVLTFKDGRVIDFTAKKGYEILENLLNTDEGARYLGEIALVPVDSPISNLNTIFYNTLFDENASCHFAFGTAYKGCIEGGETMTEEELKENQVNTSLVHVDFMVGSKDLNIDGIDEEGNRVPVFVDGNWAI</sequence>
<evidence type="ECO:0000256" key="2">
    <source>
        <dbReference type="ARBA" id="ARBA00001946"/>
    </source>
</evidence>
<keyword evidence="7" id="KW-0479">Metal-binding</keyword>
<dbReference type="PANTHER" id="PTHR34448">
    <property type="entry name" value="AMINOPEPTIDASE"/>
    <property type="match status" value="1"/>
</dbReference>
<accession>A0A9W6GNP8</accession>
<dbReference type="SUPFAM" id="SSF144052">
    <property type="entry name" value="Thermophilic metalloprotease-like"/>
    <property type="match status" value="1"/>
</dbReference>
<dbReference type="GO" id="GO:0008237">
    <property type="term" value="F:metallopeptidase activity"/>
    <property type="evidence" value="ECO:0007669"/>
    <property type="project" value="UniProtKB-KW"/>
</dbReference>
<evidence type="ECO:0000256" key="1">
    <source>
        <dbReference type="ARBA" id="ARBA00001941"/>
    </source>
</evidence>
<dbReference type="Gene3D" id="3.40.1830.10">
    <property type="entry name" value="Thermophilic metalloprotease (M29)"/>
    <property type="match status" value="1"/>
</dbReference>
<evidence type="ECO:0000256" key="3">
    <source>
        <dbReference type="ARBA" id="ARBA00001947"/>
    </source>
</evidence>
<gene>
    <name evidence="10" type="ORF">PM10SUCC1_26300</name>
</gene>
<evidence type="ECO:0000256" key="9">
    <source>
        <dbReference type="ARBA" id="ARBA00023049"/>
    </source>
</evidence>
<keyword evidence="8" id="KW-0378">Hydrolase</keyword>
<dbReference type="EMBL" id="BSDY01000013">
    <property type="protein sequence ID" value="GLI57116.1"/>
    <property type="molecule type" value="Genomic_DNA"/>
</dbReference>
<comment type="cofactor">
    <cofactor evidence="1">
        <name>Co(2+)</name>
        <dbReference type="ChEBI" id="CHEBI:48828"/>
    </cofactor>
</comment>
<organism evidence="10 11">
    <name type="scientific">Propionigenium maris DSM 9537</name>
    <dbReference type="NCBI Taxonomy" id="1123000"/>
    <lineage>
        <taxon>Bacteria</taxon>
        <taxon>Fusobacteriati</taxon>
        <taxon>Fusobacteriota</taxon>
        <taxon>Fusobacteriia</taxon>
        <taxon>Fusobacteriales</taxon>
        <taxon>Fusobacteriaceae</taxon>
        <taxon>Propionigenium</taxon>
    </lineage>
</organism>
<dbReference type="PANTHER" id="PTHR34448:SF3">
    <property type="entry name" value="AMINOPEPTIDASE AMPS"/>
    <property type="match status" value="1"/>
</dbReference>
<dbReference type="AlphaFoldDB" id="A0A9W6GNP8"/>
<evidence type="ECO:0000313" key="11">
    <source>
        <dbReference type="Proteomes" id="UP001144471"/>
    </source>
</evidence>
<comment type="similarity">
    <text evidence="4">Belongs to the peptidase M29 family.</text>
</comment>